<dbReference type="KEGG" id="mtab:MTABA_v1c02330"/>
<dbReference type="GO" id="GO:0004788">
    <property type="term" value="F:thiamine diphosphokinase activity"/>
    <property type="evidence" value="ECO:0007669"/>
    <property type="project" value="UniProtKB-UniRule"/>
</dbReference>
<evidence type="ECO:0000313" key="7">
    <source>
        <dbReference type="EMBL" id="ATZ21436.1"/>
    </source>
</evidence>
<protein>
    <recommendedName>
        <fullName evidence="5">Thiamine diphosphokinase</fullName>
        <ecNumber evidence="5">2.7.6.2</ecNumber>
    </recommendedName>
</protein>
<reference evidence="7 8" key="1">
    <citation type="submission" date="2017-11" db="EMBL/GenBank/DDBJ databases">
        <title>Genome sequence of Mesoplasma tabanidae BARC 857 (ATCC 49584).</title>
        <authorList>
            <person name="Lo W.-S."/>
            <person name="Kuo C.-H."/>
        </authorList>
    </citation>
    <scope>NUCLEOTIDE SEQUENCE [LARGE SCALE GENOMIC DNA]</scope>
    <source>
        <strain evidence="7 8">BARC 857</strain>
    </source>
</reference>
<dbReference type="EMBL" id="CP024969">
    <property type="protein sequence ID" value="ATZ21436.1"/>
    <property type="molecule type" value="Genomic_DNA"/>
</dbReference>
<dbReference type="PANTHER" id="PTHR41299:SF1">
    <property type="entry name" value="THIAMINE PYROPHOSPHOKINASE"/>
    <property type="match status" value="1"/>
</dbReference>
<keyword evidence="1" id="KW-0808">Transferase</keyword>
<evidence type="ECO:0000313" key="8">
    <source>
        <dbReference type="Proteomes" id="UP000232223"/>
    </source>
</evidence>
<dbReference type="PANTHER" id="PTHR41299">
    <property type="entry name" value="THIAMINE PYROPHOSPHOKINASE"/>
    <property type="match status" value="1"/>
</dbReference>
<evidence type="ECO:0000256" key="4">
    <source>
        <dbReference type="ARBA" id="ARBA00022840"/>
    </source>
</evidence>
<evidence type="ECO:0000256" key="3">
    <source>
        <dbReference type="ARBA" id="ARBA00022777"/>
    </source>
</evidence>
<keyword evidence="2" id="KW-0547">Nucleotide-binding</keyword>
<dbReference type="AlphaFoldDB" id="A0A2K8P414"/>
<evidence type="ECO:0000256" key="1">
    <source>
        <dbReference type="ARBA" id="ARBA00022679"/>
    </source>
</evidence>
<dbReference type="GO" id="GO:0030975">
    <property type="term" value="F:thiamine binding"/>
    <property type="evidence" value="ECO:0007669"/>
    <property type="project" value="InterPro"/>
</dbReference>
<proteinExistence type="predicted"/>
<name>A0A2K8P414_9MOLU</name>
<feature type="domain" description="Thiamin pyrophosphokinase thiamin-binding" evidence="6">
    <location>
        <begin position="136"/>
        <end position="202"/>
    </location>
</feature>
<evidence type="ECO:0000256" key="5">
    <source>
        <dbReference type="NCBIfam" id="TIGR01378"/>
    </source>
</evidence>
<gene>
    <name evidence="7" type="primary">thiN</name>
    <name evidence="7" type="ORF">MTABA_v1c02330</name>
</gene>
<dbReference type="InterPro" id="IPR007371">
    <property type="entry name" value="TPK_catalytic"/>
</dbReference>
<dbReference type="RefSeq" id="WP_100679384.1">
    <property type="nucleotide sequence ID" value="NZ_CP024969.1"/>
</dbReference>
<dbReference type="NCBIfam" id="TIGR01378">
    <property type="entry name" value="thi_PPkinase"/>
    <property type="match status" value="1"/>
</dbReference>
<accession>A0A2K8P414</accession>
<keyword evidence="3 7" id="KW-0418">Kinase</keyword>
<keyword evidence="8" id="KW-1185">Reference proteome</keyword>
<dbReference type="SMART" id="SM00983">
    <property type="entry name" value="TPK_B1_binding"/>
    <property type="match status" value="1"/>
</dbReference>
<dbReference type="InterPro" id="IPR036759">
    <property type="entry name" value="TPK_catalytic_sf"/>
</dbReference>
<dbReference type="GO" id="GO:0016301">
    <property type="term" value="F:kinase activity"/>
    <property type="evidence" value="ECO:0007669"/>
    <property type="project" value="UniProtKB-KW"/>
</dbReference>
<dbReference type="OrthoDB" id="9804377at2"/>
<dbReference type="GO" id="GO:0009229">
    <property type="term" value="P:thiamine diphosphate biosynthetic process"/>
    <property type="evidence" value="ECO:0007669"/>
    <property type="project" value="InterPro"/>
</dbReference>
<sequence length="207" mass="23707">MIKNILIVTAKTKIDLSLFNNNETYIIGVERGCLDLIEKNIKIDLAISDFDHVLEEELELIKSYAKLIEILSSEKDLLDGEMAIIEAKKIAKNANIMFIANPTKRYDMNFSILNLVFKYGVKLINDESVIFKIQAGLTELEFSNFQVYTYISFFSKVDTIISIENLKYECKNFELKAWENSCISNALLLNKNPIIQSNDEVICIVTK</sequence>
<keyword evidence="4" id="KW-0067">ATP-binding</keyword>
<evidence type="ECO:0000259" key="6">
    <source>
        <dbReference type="SMART" id="SM00983"/>
    </source>
</evidence>
<evidence type="ECO:0000256" key="2">
    <source>
        <dbReference type="ARBA" id="ARBA00022741"/>
    </source>
</evidence>
<dbReference type="InterPro" id="IPR053149">
    <property type="entry name" value="TPK"/>
</dbReference>
<dbReference type="Proteomes" id="UP000232223">
    <property type="component" value="Chromosome"/>
</dbReference>
<dbReference type="InterPro" id="IPR006282">
    <property type="entry name" value="Thi_PPkinase"/>
</dbReference>
<dbReference type="CDD" id="cd07995">
    <property type="entry name" value="TPK"/>
    <property type="match status" value="1"/>
</dbReference>
<organism evidence="7 8">
    <name type="scientific">Mesoplasma tabanidae</name>
    <dbReference type="NCBI Taxonomy" id="219745"/>
    <lineage>
        <taxon>Bacteria</taxon>
        <taxon>Bacillati</taxon>
        <taxon>Mycoplasmatota</taxon>
        <taxon>Mollicutes</taxon>
        <taxon>Entomoplasmatales</taxon>
        <taxon>Entomoplasmataceae</taxon>
        <taxon>Mesoplasma</taxon>
    </lineage>
</organism>
<dbReference type="SUPFAM" id="SSF63999">
    <property type="entry name" value="Thiamin pyrophosphokinase, catalytic domain"/>
    <property type="match status" value="1"/>
</dbReference>
<dbReference type="Gene3D" id="3.40.50.10240">
    <property type="entry name" value="Thiamin pyrophosphokinase, catalytic domain"/>
    <property type="match status" value="1"/>
</dbReference>
<dbReference type="GO" id="GO:0005524">
    <property type="term" value="F:ATP binding"/>
    <property type="evidence" value="ECO:0007669"/>
    <property type="project" value="UniProtKB-KW"/>
</dbReference>
<dbReference type="EC" id="2.7.6.2" evidence="5"/>
<dbReference type="InterPro" id="IPR007373">
    <property type="entry name" value="Thiamin_PyroPKinase_B1-bd"/>
</dbReference>
<dbReference type="GO" id="GO:0006772">
    <property type="term" value="P:thiamine metabolic process"/>
    <property type="evidence" value="ECO:0007669"/>
    <property type="project" value="UniProtKB-UniRule"/>
</dbReference>
<dbReference type="Pfam" id="PF04263">
    <property type="entry name" value="TPK_catalytic"/>
    <property type="match status" value="1"/>
</dbReference>